<dbReference type="PROSITE" id="PS00622">
    <property type="entry name" value="HTH_LUXR_1"/>
    <property type="match status" value="1"/>
</dbReference>
<dbReference type="CDD" id="cd06170">
    <property type="entry name" value="LuxR_C_like"/>
    <property type="match status" value="1"/>
</dbReference>
<comment type="caution">
    <text evidence="5">The sequence shown here is derived from an EMBL/GenBank/DDBJ whole genome shotgun (WGS) entry which is preliminary data.</text>
</comment>
<keyword evidence="1" id="KW-0805">Transcription regulation</keyword>
<protein>
    <submittedName>
        <fullName evidence="5">Response regulator transcription factor</fullName>
    </submittedName>
</protein>
<name>A0ABU8TXQ0_9ACTN</name>
<keyword evidence="2" id="KW-0238">DNA-binding</keyword>
<organism evidence="5 6">
    <name type="scientific">Streptomyces caledonius</name>
    <dbReference type="NCBI Taxonomy" id="3134107"/>
    <lineage>
        <taxon>Bacteria</taxon>
        <taxon>Bacillati</taxon>
        <taxon>Actinomycetota</taxon>
        <taxon>Actinomycetes</taxon>
        <taxon>Kitasatosporales</taxon>
        <taxon>Streptomycetaceae</taxon>
        <taxon>Streptomyces</taxon>
    </lineage>
</organism>
<dbReference type="PANTHER" id="PTHR43214">
    <property type="entry name" value="TWO-COMPONENT RESPONSE REGULATOR"/>
    <property type="match status" value="1"/>
</dbReference>
<evidence type="ECO:0000313" key="6">
    <source>
        <dbReference type="Proteomes" id="UP001382904"/>
    </source>
</evidence>
<dbReference type="InterPro" id="IPR036388">
    <property type="entry name" value="WH-like_DNA-bd_sf"/>
</dbReference>
<evidence type="ECO:0000256" key="2">
    <source>
        <dbReference type="ARBA" id="ARBA00023125"/>
    </source>
</evidence>
<dbReference type="EMBL" id="JBBKAM010000002">
    <property type="protein sequence ID" value="MEJ8640396.1"/>
    <property type="molecule type" value="Genomic_DNA"/>
</dbReference>
<dbReference type="InterPro" id="IPR000792">
    <property type="entry name" value="Tscrpt_reg_LuxR_C"/>
</dbReference>
<evidence type="ECO:0000256" key="3">
    <source>
        <dbReference type="ARBA" id="ARBA00023163"/>
    </source>
</evidence>
<proteinExistence type="predicted"/>
<feature type="domain" description="HTH luxR-type" evidence="4">
    <location>
        <begin position="478"/>
        <end position="543"/>
    </location>
</feature>
<keyword evidence="6" id="KW-1185">Reference proteome</keyword>
<dbReference type="InterPro" id="IPR011990">
    <property type="entry name" value="TPR-like_helical_dom_sf"/>
</dbReference>
<reference evidence="5 6" key="1">
    <citation type="submission" date="2024-03" db="EMBL/GenBank/DDBJ databases">
        <title>Novel Streptomyces species of biotechnological and ecological value are a feature of Machair soil.</title>
        <authorList>
            <person name="Prole J.R."/>
            <person name="Goodfellow M."/>
            <person name="Allenby N."/>
            <person name="Ward A.C."/>
        </authorList>
    </citation>
    <scope>NUCLEOTIDE SEQUENCE [LARGE SCALE GENOMIC DNA]</scope>
    <source>
        <strain evidence="5 6">MS1.HAVA.3</strain>
    </source>
</reference>
<sequence>MKPAAAQRSAEAALSRHAWGDVFAILSEADRQHPLGPEDLERLALAAHLTGRDPASDDLWTRAHHAWLTRGDVPRSVRCVFWLGLDLVLTGEWARCAGWTARARRLLDTGPPDTVEEGYLLALEGLRSYFAGDMAHTRAVAEQALAFATRFKGPDLTNFAMVCIGESLIRLGRAQDGVLLLDEAMVAVTAGEVSPIVSGLAYCAVIAACHEAFDLRRAREWTAELSRWCAAQQELVPYRGICLAHRVEVMRLHGDWDDALDEADRACRWMRSTPAAQSADAAYYQLGELHRLRGETERAQAAYREASRLGHTAQPGLALSLLAAGDTGAAARAIHTALDASGDGITRCRILPAYVEIMLAAGELEEARTAAEQLAAIAEAVESPLLSAVSGQARGAVLLASGEARGAQAVLGHAVATFRDLDAPYEAARTRLLIGLSCRESGDDITARLEIEAATAVFRELGAVPDLLRAEELVLKAANGAAGLLTAREREVLRHVAVGKSNRAVADDLFLSEKTVARHISNIFAKLGVSSRSAATAYAHQHGLV</sequence>
<dbReference type="Gene3D" id="1.10.10.10">
    <property type="entry name" value="Winged helix-like DNA-binding domain superfamily/Winged helix DNA-binding domain"/>
    <property type="match status" value="1"/>
</dbReference>
<gene>
    <name evidence="5" type="ORF">WKI68_01045</name>
</gene>
<evidence type="ECO:0000313" key="5">
    <source>
        <dbReference type="EMBL" id="MEJ8640396.1"/>
    </source>
</evidence>
<dbReference type="Gene3D" id="1.25.40.10">
    <property type="entry name" value="Tetratricopeptide repeat domain"/>
    <property type="match status" value="1"/>
</dbReference>
<evidence type="ECO:0000259" key="4">
    <source>
        <dbReference type="PROSITE" id="PS50043"/>
    </source>
</evidence>
<accession>A0ABU8TXQ0</accession>
<dbReference type="SUPFAM" id="SSF46894">
    <property type="entry name" value="C-terminal effector domain of the bipartite response regulators"/>
    <property type="match status" value="1"/>
</dbReference>
<evidence type="ECO:0000256" key="1">
    <source>
        <dbReference type="ARBA" id="ARBA00023015"/>
    </source>
</evidence>
<dbReference type="Pfam" id="PF00196">
    <property type="entry name" value="GerE"/>
    <property type="match status" value="1"/>
</dbReference>
<dbReference type="PROSITE" id="PS50043">
    <property type="entry name" value="HTH_LUXR_2"/>
    <property type="match status" value="1"/>
</dbReference>
<dbReference type="PANTHER" id="PTHR43214:SF41">
    <property type="entry name" value="NITRATE_NITRITE RESPONSE REGULATOR PROTEIN NARP"/>
    <property type="match status" value="1"/>
</dbReference>
<dbReference type="InterPro" id="IPR016032">
    <property type="entry name" value="Sig_transdc_resp-reg_C-effctor"/>
</dbReference>
<dbReference type="SMART" id="SM00421">
    <property type="entry name" value="HTH_LUXR"/>
    <property type="match status" value="1"/>
</dbReference>
<dbReference type="PRINTS" id="PR00038">
    <property type="entry name" value="HTHLUXR"/>
</dbReference>
<dbReference type="SUPFAM" id="SSF48452">
    <property type="entry name" value="TPR-like"/>
    <property type="match status" value="2"/>
</dbReference>
<dbReference type="InterPro" id="IPR039420">
    <property type="entry name" value="WalR-like"/>
</dbReference>
<keyword evidence="3" id="KW-0804">Transcription</keyword>
<dbReference type="Proteomes" id="UP001382904">
    <property type="component" value="Unassembled WGS sequence"/>
</dbReference>